<dbReference type="InterPro" id="IPR006357">
    <property type="entry name" value="HAD-SF_hydro_IIA"/>
</dbReference>
<dbReference type="GO" id="GO:0046474">
    <property type="term" value="P:glycerophospholipid biosynthetic process"/>
    <property type="evidence" value="ECO:0007669"/>
    <property type="project" value="TreeGrafter"/>
</dbReference>
<proteinExistence type="predicted"/>
<dbReference type="OrthoDB" id="10251048at2759"/>
<dbReference type="AlphaFoldDB" id="A0A367L3J3"/>
<evidence type="ECO:0000313" key="3">
    <source>
        <dbReference type="Proteomes" id="UP000253664"/>
    </source>
</evidence>
<dbReference type="Proteomes" id="UP000253664">
    <property type="component" value="Unassembled WGS sequence"/>
</dbReference>
<dbReference type="NCBIfam" id="TIGR01456">
    <property type="entry name" value="CECR5"/>
    <property type="match status" value="1"/>
</dbReference>
<dbReference type="EMBL" id="LKCN02000018">
    <property type="protein sequence ID" value="RCI08782.1"/>
    <property type="molecule type" value="Genomic_DNA"/>
</dbReference>
<feature type="non-terminal residue" evidence="2">
    <location>
        <position position="1"/>
    </location>
</feature>
<comment type="caution">
    <text evidence="2">The sequence shown here is derived from an EMBL/GenBank/DDBJ whole genome shotgun (WGS) entry which is preliminary data.</text>
</comment>
<feature type="region of interest" description="Disordered" evidence="1">
    <location>
        <begin position="352"/>
        <end position="379"/>
    </location>
</feature>
<dbReference type="InterPro" id="IPR050324">
    <property type="entry name" value="CDP-alcohol_PTase-I"/>
</dbReference>
<dbReference type="NCBIfam" id="TIGR01460">
    <property type="entry name" value="HAD-SF-IIA"/>
    <property type="match status" value="1"/>
</dbReference>
<gene>
    <name evidence="2" type="ORF">L249_4807</name>
</gene>
<sequence>PCTDYKEPPPPFPRLARPAPPVRSPPRRLQLLDLVATQHRWRSSVDLMTRGSTYPANVKSWSGAGRLSVVDIMALWIATRGTFEDRRESHEGITPVIFNFLAGPRRGVRRINRLVLGFLPDSRKATRQRPCIEDALINERLDGDALALPHLQLVIISLRPSLLHTVEIVAWEKMEAVEHQLKLVFVQEGHYFMMYPSLLFFSVAFPAVKRRITRQLSSATASSLIDAVSSQPTRSFNNALSSCFMLRALPLKLNPIDVVFDLIMSIGVEDRLMLLQIHHRSVWILLFAPNAVVRLLLNPGWREVVDGGLVYIWLSDFPSYFHLLQLKEILPMGSNSCPADIESFIKLGKQASKSGHSPGAKSFLHTREDNEPDAGNRFNAQQMAPLNGSIHQYGQRRVSSAKLLTLLADTDLYGKKQIEGLNRYLPNARRSRHEGSIVPLRGNGDVMPVSSIRRHHRCVIGYVNACWMIMHPPSPPVSPPGIPPPFIYQAQLQSSVSLSAEMMSQPYRVDTASTAAGQTLCPERDDFVSPPKNHPLSPLSTTPSEAVCAVTLKKESLNDRLSHQLVDMTLQPEKLDALPADVDSGPSSPELTSTPSEGSVPTPGSPIIPLSVADSFAFAFDIDGVLVRGGKPIPEAIEAMKVLNGGNEYGIQIPHIFLTNGGGKFEEERCQDLSKQLERPIQPGQFICGHTPMREMANRFETVLIVGGEGEKCKQVAEGYGFKTVLTPGDIIRHDAATTPFRQLEVISSSSPTRDLTGVTVDAVFVFADSRDWGSDIQIMLDLAMSVGGRLGTRSETFTEGPPFYFSHNDVVWSAAHEHVRIGMGALRRMFEVTFEDLTHGTGKLRTHAFGKPQVSTFEFASRLMSQWRHDQHGLTGAPKTVYFVGDTPESDICGANAVDAKADNEWFSILVKTGVYQDGTEPAYKPRATVNHVLEAVNFGIQREMRKKVASGLKEKVLDGEAELVLPA</sequence>
<protein>
    <submittedName>
        <fullName evidence="2">Uncharacterized protein</fullName>
    </submittedName>
</protein>
<dbReference type="PANTHER" id="PTHR14269:SF4">
    <property type="entry name" value="CAT EYE SYNDROME CRITICAL REGION PROTEIN 5"/>
    <property type="match status" value="1"/>
</dbReference>
<evidence type="ECO:0000256" key="1">
    <source>
        <dbReference type="SAM" id="MobiDB-lite"/>
    </source>
</evidence>
<dbReference type="SUPFAM" id="SSF56784">
    <property type="entry name" value="HAD-like"/>
    <property type="match status" value="1"/>
</dbReference>
<feature type="compositionally biased region" description="Pro residues" evidence="1">
    <location>
        <begin position="8"/>
        <end position="24"/>
    </location>
</feature>
<evidence type="ECO:0000313" key="2">
    <source>
        <dbReference type="EMBL" id="RCI08782.1"/>
    </source>
</evidence>
<keyword evidence="3" id="KW-1185">Reference proteome</keyword>
<organism evidence="2 3">
    <name type="scientific">Ophiocordyceps polyrhachis-furcata BCC 54312</name>
    <dbReference type="NCBI Taxonomy" id="1330021"/>
    <lineage>
        <taxon>Eukaryota</taxon>
        <taxon>Fungi</taxon>
        <taxon>Dikarya</taxon>
        <taxon>Ascomycota</taxon>
        <taxon>Pezizomycotina</taxon>
        <taxon>Sordariomycetes</taxon>
        <taxon>Hypocreomycetidae</taxon>
        <taxon>Hypocreales</taxon>
        <taxon>Ophiocordycipitaceae</taxon>
        <taxon>Ophiocordyceps</taxon>
    </lineage>
</organism>
<dbReference type="Pfam" id="PF13242">
    <property type="entry name" value="Hydrolase_like"/>
    <property type="match status" value="1"/>
</dbReference>
<dbReference type="InterPro" id="IPR036412">
    <property type="entry name" value="HAD-like_sf"/>
</dbReference>
<dbReference type="Gene3D" id="3.40.50.1000">
    <property type="entry name" value="HAD superfamily/HAD-like"/>
    <property type="match status" value="2"/>
</dbReference>
<dbReference type="GO" id="GO:0005739">
    <property type="term" value="C:mitochondrion"/>
    <property type="evidence" value="ECO:0007669"/>
    <property type="project" value="TreeGrafter"/>
</dbReference>
<dbReference type="InterPro" id="IPR006353">
    <property type="entry name" value="HAD-SF_hydro_IIA_CECR5"/>
</dbReference>
<reference evidence="2 3" key="1">
    <citation type="journal article" date="2015" name="BMC Genomics">
        <title>Insights from the genome of Ophiocordyceps polyrhachis-furcata to pathogenicity and host specificity in insect fungi.</title>
        <authorList>
            <person name="Wichadakul D."/>
            <person name="Kobmoo N."/>
            <person name="Ingsriswang S."/>
            <person name="Tangphatsornruang S."/>
            <person name="Chantasingh D."/>
            <person name="Luangsa-ard J.J."/>
            <person name="Eurwilaichitr L."/>
        </authorList>
    </citation>
    <scope>NUCLEOTIDE SEQUENCE [LARGE SCALE GENOMIC DNA]</scope>
    <source>
        <strain evidence="2 3">BCC 54312</strain>
    </source>
</reference>
<accession>A0A367L3J3</accession>
<dbReference type="STRING" id="1330021.A0A367L3J3"/>
<dbReference type="FunFam" id="3.40.50.1000:FF:000069">
    <property type="entry name" value="HAD-superfamily subfamily IIA hydrolase"/>
    <property type="match status" value="1"/>
</dbReference>
<dbReference type="PANTHER" id="PTHR14269">
    <property type="entry name" value="CDP-DIACYLGLYCEROL--GLYCEROL-3-PHOSPHATE 3-PHOSPHATIDYLTRANSFERASE-RELATED"/>
    <property type="match status" value="1"/>
</dbReference>
<dbReference type="InterPro" id="IPR023214">
    <property type="entry name" value="HAD_sf"/>
</dbReference>
<dbReference type="Pfam" id="PF13344">
    <property type="entry name" value="Hydrolase_6"/>
    <property type="match status" value="1"/>
</dbReference>
<feature type="region of interest" description="Disordered" evidence="1">
    <location>
        <begin position="1"/>
        <end position="24"/>
    </location>
</feature>
<name>A0A367L3J3_9HYPO</name>
<feature type="compositionally biased region" description="Low complexity" evidence="1">
    <location>
        <begin position="584"/>
        <end position="599"/>
    </location>
</feature>
<feature type="region of interest" description="Disordered" evidence="1">
    <location>
        <begin position="578"/>
        <end position="604"/>
    </location>
</feature>